<dbReference type="CDD" id="cd00302">
    <property type="entry name" value="cytochrome_P450"/>
    <property type="match status" value="1"/>
</dbReference>
<evidence type="ECO:0000256" key="4">
    <source>
        <dbReference type="ARBA" id="ARBA00022723"/>
    </source>
</evidence>
<dbReference type="InterPro" id="IPR002401">
    <property type="entry name" value="Cyt_P450_E_grp-I"/>
</dbReference>
<proteinExistence type="inferred from homology"/>
<keyword evidence="9" id="KW-1133">Transmembrane helix</keyword>
<evidence type="ECO:0000256" key="7">
    <source>
        <dbReference type="ARBA" id="ARBA00023033"/>
    </source>
</evidence>
<dbReference type="InterPro" id="IPR036396">
    <property type="entry name" value="Cyt_P450_sf"/>
</dbReference>
<accession>A0AAV9G6X3</accession>
<organism evidence="10 11">
    <name type="scientific">Podospora aff. communis PSN243</name>
    <dbReference type="NCBI Taxonomy" id="3040156"/>
    <lineage>
        <taxon>Eukaryota</taxon>
        <taxon>Fungi</taxon>
        <taxon>Dikarya</taxon>
        <taxon>Ascomycota</taxon>
        <taxon>Pezizomycotina</taxon>
        <taxon>Sordariomycetes</taxon>
        <taxon>Sordariomycetidae</taxon>
        <taxon>Sordariales</taxon>
        <taxon>Podosporaceae</taxon>
        <taxon>Podospora</taxon>
    </lineage>
</organism>
<keyword evidence="5" id="KW-0560">Oxidoreductase</keyword>
<comment type="cofactor">
    <cofactor evidence="1 8">
        <name>heme</name>
        <dbReference type="ChEBI" id="CHEBI:30413"/>
    </cofactor>
</comment>
<protein>
    <submittedName>
        <fullName evidence="10">Cytochrome P450 6A1</fullName>
    </submittedName>
</protein>
<comment type="caution">
    <text evidence="10">The sequence shown here is derived from an EMBL/GenBank/DDBJ whole genome shotgun (WGS) entry which is preliminary data.</text>
</comment>
<dbReference type="GO" id="GO:0016705">
    <property type="term" value="F:oxidoreductase activity, acting on paired donors, with incorporation or reduction of molecular oxygen"/>
    <property type="evidence" value="ECO:0007669"/>
    <property type="project" value="InterPro"/>
</dbReference>
<dbReference type="EMBL" id="MU865999">
    <property type="protein sequence ID" value="KAK4443122.1"/>
    <property type="molecule type" value="Genomic_DNA"/>
</dbReference>
<evidence type="ECO:0000256" key="9">
    <source>
        <dbReference type="SAM" id="Phobius"/>
    </source>
</evidence>
<dbReference type="InterPro" id="IPR001128">
    <property type="entry name" value="Cyt_P450"/>
</dbReference>
<keyword evidence="7" id="KW-0503">Monooxygenase</keyword>
<dbReference type="PRINTS" id="PR00463">
    <property type="entry name" value="EP450I"/>
</dbReference>
<keyword evidence="9" id="KW-0472">Membrane</keyword>
<name>A0AAV9G6X3_9PEZI</name>
<feature type="transmembrane region" description="Helical" evidence="9">
    <location>
        <begin position="12"/>
        <end position="32"/>
    </location>
</feature>
<gene>
    <name evidence="10" type="ORF">QBC34DRAFT_417599</name>
</gene>
<keyword evidence="4 8" id="KW-0479">Metal-binding</keyword>
<dbReference type="GO" id="GO:0016125">
    <property type="term" value="P:sterol metabolic process"/>
    <property type="evidence" value="ECO:0007669"/>
    <property type="project" value="TreeGrafter"/>
</dbReference>
<evidence type="ECO:0000256" key="1">
    <source>
        <dbReference type="ARBA" id="ARBA00001971"/>
    </source>
</evidence>
<evidence type="ECO:0000256" key="3">
    <source>
        <dbReference type="ARBA" id="ARBA00022617"/>
    </source>
</evidence>
<keyword evidence="11" id="KW-1185">Reference proteome</keyword>
<comment type="similarity">
    <text evidence="2">Belongs to the cytochrome P450 family.</text>
</comment>
<dbReference type="GO" id="GO:0020037">
    <property type="term" value="F:heme binding"/>
    <property type="evidence" value="ECO:0007669"/>
    <property type="project" value="InterPro"/>
</dbReference>
<keyword evidence="6 8" id="KW-0408">Iron</keyword>
<reference evidence="10" key="1">
    <citation type="journal article" date="2023" name="Mol. Phylogenet. Evol.">
        <title>Genome-scale phylogeny and comparative genomics of the fungal order Sordariales.</title>
        <authorList>
            <person name="Hensen N."/>
            <person name="Bonometti L."/>
            <person name="Westerberg I."/>
            <person name="Brannstrom I.O."/>
            <person name="Guillou S."/>
            <person name="Cros-Aarteil S."/>
            <person name="Calhoun S."/>
            <person name="Haridas S."/>
            <person name="Kuo A."/>
            <person name="Mondo S."/>
            <person name="Pangilinan J."/>
            <person name="Riley R."/>
            <person name="LaButti K."/>
            <person name="Andreopoulos B."/>
            <person name="Lipzen A."/>
            <person name="Chen C."/>
            <person name="Yan M."/>
            <person name="Daum C."/>
            <person name="Ng V."/>
            <person name="Clum A."/>
            <person name="Steindorff A."/>
            <person name="Ohm R.A."/>
            <person name="Martin F."/>
            <person name="Silar P."/>
            <person name="Natvig D.O."/>
            <person name="Lalanne C."/>
            <person name="Gautier V."/>
            <person name="Ament-Velasquez S.L."/>
            <person name="Kruys A."/>
            <person name="Hutchinson M.I."/>
            <person name="Powell A.J."/>
            <person name="Barry K."/>
            <person name="Miller A.N."/>
            <person name="Grigoriev I.V."/>
            <person name="Debuchy R."/>
            <person name="Gladieux P."/>
            <person name="Hiltunen Thoren M."/>
            <person name="Johannesson H."/>
        </authorList>
    </citation>
    <scope>NUCLEOTIDE SEQUENCE</scope>
    <source>
        <strain evidence="10">PSN243</strain>
    </source>
</reference>
<evidence type="ECO:0000313" key="11">
    <source>
        <dbReference type="Proteomes" id="UP001321760"/>
    </source>
</evidence>
<dbReference type="SUPFAM" id="SSF48264">
    <property type="entry name" value="Cytochrome P450"/>
    <property type="match status" value="1"/>
</dbReference>
<dbReference type="GO" id="GO:0005506">
    <property type="term" value="F:iron ion binding"/>
    <property type="evidence" value="ECO:0007669"/>
    <property type="project" value="InterPro"/>
</dbReference>
<feature type="binding site" description="axial binding residue" evidence="8">
    <location>
        <position position="449"/>
    </location>
    <ligand>
        <name>heme</name>
        <dbReference type="ChEBI" id="CHEBI:30413"/>
    </ligand>
    <ligandPart>
        <name>Fe</name>
        <dbReference type="ChEBI" id="CHEBI:18248"/>
    </ligandPart>
</feature>
<dbReference type="AlphaFoldDB" id="A0AAV9G6X3"/>
<evidence type="ECO:0000256" key="6">
    <source>
        <dbReference type="ARBA" id="ARBA00023004"/>
    </source>
</evidence>
<reference evidence="10" key="2">
    <citation type="submission" date="2023-05" db="EMBL/GenBank/DDBJ databases">
        <authorList>
            <consortium name="Lawrence Berkeley National Laboratory"/>
            <person name="Steindorff A."/>
            <person name="Hensen N."/>
            <person name="Bonometti L."/>
            <person name="Westerberg I."/>
            <person name="Brannstrom I.O."/>
            <person name="Guillou S."/>
            <person name="Cros-Aarteil S."/>
            <person name="Calhoun S."/>
            <person name="Haridas S."/>
            <person name="Kuo A."/>
            <person name="Mondo S."/>
            <person name="Pangilinan J."/>
            <person name="Riley R."/>
            <person name="Labutti K."/>
            <person name="Andreopoulos B."/>
            <person name="Lipzen A."/>
            <person name="Chen C."/>
            <person name="Yanf M."/>
            <person name="Daum C."/>
            <person name="Ng V."/>
            <person name="Clum A."/>
            <person name="Ohm R."/>
            <person name="Martin F."/>
            <person name="Silar P."/>
            <person name="Natvig D."/>
            <person name="Lalanne C."/>
            <person name="Gautier V."/>
            <person name="Ament-Velasquez S.L."/>
            <person name="Kruys A."/>
            <person name="Hutchinson M.I."/>
            <person name="Powell A.J."/>
            <person name="Barry K."/>
            <person name="Miller A.N."/>
            <person name="Grigoriev I.V."/>
            <person name="Debuchy R."/>
            <person name="Gladieux P."/>
            <person name="Thoren M.H."/>
            <person name="Johannesson H."/>
        </authorList>
    </citation>
    <scope>NUCLEOTIDE SEQUENCE</scope>
    <source>
        <strain evidence="10">PSN243</strain>
    </source>
</reference>
<dbReference type="Proteomes" id="UP001321760">
    <property type="component" value="Unassembled WGS sequence"/>
</dbReference>
<dbReference type="Pfam" id="PF00067">
    <property type="entry name" value="p450"/>
    <property type="match status" value="1"/>
</dbReference>
<evidence type="ECO:0000313" key="10">
    <source>
        <dbReference type="EMBL" id="KAK4443122.1"/>
    </source>
</evidence>
<sequence>MAAPLVDKATQLLNGMPAAVWILLGTGLVYVISQLLTWRAPIPKNAPPLIKPGAGDWPILGSLRYFSDRQRFMMKHISDSVTGHFSFYFGRHHIVGLGGMEGKKTFFESKTLDFGEGYAVLFTGTPRLDKDKSGEPINVWFSRTLTNMLKSDGLSRGLPGLVEATNTMLLAKAPKAGEEAVMDPFHDIYRVVYALTMRTVGTAEIVRSPELLEKTLGWFETLQNASAVQIIFPWLPTYSDLTRLFAGGRLYYLLKTFVEDRRKTGRREDDALQYLIDTGDDDIKKVISFILGSLFAGQINSGINAAYELCWLASTPEWYRRVQKEVDDVVAKHRKSPEQSAVEVLSTLSLSEWESSFPMIDMCQRETIRHQMVGTAFRKNTSNADIPIGKSGQVVPKGSFAVYHLDDLHFNPEYYPEPEKWDPGRFLPEHEGTSPPIPFVGWGTGRHPCIGMKFAKLEMYIIIATFVAMFDYTMEDVNGKPMACPPPVDRSKHGSHMPHVPMRLRYKLRK</sequence>
<keyword evidence="3 8" id="KW-0349">Heme</keyword>
<dbReference type="PANTHER" id="PTHR24286:SF24">
    <property type="entry name" value="LANOSTEROL 14-ALPHA DEMETHYLASE"/>
    <property type="match status" value="1"/>
</dbReference>
<evidence type="ECO:0000256" key="8">
    <source>
        <dbReference type="PIRSR" id="PIRSR602401-1"/>
    </source>
</evidence>
<evidence type="ECO:0000256" key="5">
    <source>
        <dbReference type="ARBA" id="ARBA00023002"/>
    </source>
</evidence>
<dbReference type="Gene3D" id="1.10.630.10">
    <property type="entry name" value="Cytochrome P450"/>
    <property type="match status" value="1"/>
</dbReference>
<keyword evidence="9" id="KW-0812">Transmembrane</keyword>
<dbReference type="PANTHER" id="PTHR24286">
    <property type="entry name" value="CYTOCHROME P450 26"/>
    <property type="match status" value="1"/>
</dbReference>
<dbReference type="GO" id="GO:0004497">
    <property type="term" value="F:monooxygenase activity"/>
    <property type="evidence" value="ECO:0007669"/>
    <property type="project" value="UniProtKB-KW"/>
</dbReference>
<evidence type="ECO:0000256" key="2">
    <source>
        <dbReference type="ARBA" id="ARBA00010617"/>
    </source>
</evidence>